<evidence type="ECO:0000256" key="1">
    <source>
        <dbReference type="ARBA" id="ARBA00006096"/>
    </source>
</evidence>
<dbReference type="Proteomes" id="UP000251942">
    <property type="component" value="Unassembled WGS sequence"/>
</dbReference>
<evidence type="ECO:0000313" key="5">
    <source>
        <dbReference type="Proteomes" id="UP000054698"/>
    </source>
</evidence>
<dbReference type="GO" id="GO:0006508">
    <property type="term" value="P:proteolysis"/>
    <property type="evidence" value="ECO:0007669"/>
    <property type="project" value="InterPro"/>
</dbReference>
<dbReference type="GO" id="GO:0009002">
    <property type="term" value="F:serine-type D-Ala-D-Ala carboxypeptidase activity"/>
    <property type="evidence" value="ECO:0007669"/>
    <property type="project" value="UniProtKB-EC"/>
</dbReference>
<dbReference type="STRING" id="453.Lfee_0185"/>
<evidence type="ECO:0000313" key="3">
    <source>
        <dbReference type="EMBL" id="KTD04358.1"/>
    </source>
</evidence>
<dbReference type="GO" id="GO:0000270">
    <property type="term" value="P:peptidoglycan metabolic process"/>
    <property type="evidence" value="ECO:0007669"/>
    <property type="project" value="TreeGrafter"/>
</dbReference>
<proteinExistence type="inferred from homology"/>
<name>A0A0W0U9J7_9GAMM</name>
<dbReference type="PANTHER" id="PTHR30023">
    <property type="entry name" value="D-ALANYL-D-ALANINE CARBOXYPEPTIDASE"/>
    <property type="match status" value="1"/>
</dbReference>
<dbReference type="SUPFAM" id="SSF56601">
    <property type="entry name" value="beta-lactamase/transpeptidase-like"/>
    <property type="match status" value="1"/>
</dbReference>
<keyword evidence="3" id="KW-0121">Carboxypeptidase</keyword>
<evidence type="ECO:0000313" key="6">
    <source>
        <dbReference type="Proteomes" id="UP000251942"/>
    </source>
</evidence>
<dbReference type="RefSeq" id="WP_238584840.1">
    <property type="nucleotide sequence ID" value="NZ_CAAAHT010000013.1"/>
</dbReference>
<accession>A0A0W0U9J7</accession>
<dbReference type="EMBL" id="LNYB01000008">
    <property type="protein sequence ID" value="KTD04358.1"/>
    <property type="molecule type" value="Genomic_DNA"/>
</dbReference>
<gene>
    <name evidence="4" type="primary">dacC</name>
    <name evidence="3" type="ORF">Lfee_0185</name>
    <name evidence="4" type="ORF">NCTC12022_03615</name>
</gene>
<dbReference type="Gene3D" id="3.40.710.10">
    <property type="entry name" value="DD-peptidase/beta-lactamase superfamily"/>
    <property type="match status" value="1"/>
</dbReference>
<protein>
    <submittedName>
        <fullName evidence="3">Serine-type D-Ala-D-Ala carboxypeptidase</fullName>
        <ecNumber evidence="4">3.4.16.4</ecNumber>
    </submittedName>
</protein>
<dbReference type="EC" id="3.4.16.4" evidence="4"/>
<dbReference type="PATRIC" id="fig|453.4.peg.205"/>
<dbReference type="Proteomes" id="UP000054698">
    <property type="component" value="Unassembled WGS sequence"/>
</dbReference>
<reference evidence="4 6" key="2">
    <citation type="submission" date="2018-06" db="EMBL/GenBank/DDBJ databases">
        <authorList>
            <consortium name="Pathogen Informatics"/>
            <person name="Doyle S."/>
        </authorList>
    </citation>
    <scope>NUCLEOTIDE SEQUENCE [LARGE SCALE GENOMIC DNA]</scope>
    <source>
        <strain evidence="4 6">NCTC12022</strain>
    </source>
</reference>
<dbReference type="InterPro" id="IPR000667">
    <property type="entry name" value="Peptidase_S13"/>
</dbReference>
<organism evidence="3 5">
    <name type="scientific">Legionella feeleii</name>
    <dbReference type="NCBI Taxonomy" id="453"/>
    <lineage>
        <taxon>Bacteria</taxon>
        <taxon>Pseudomonadati</taxon>
        <taxon>Pseudomonadota</taxon>
        <taxon>Gammaproteobacteria</taxon>
        <taxon>Legionellales</taxon>
        <taxon>Legionellaceae</taxon>
        <taxon>Legionella</taxon>
    </lineage>
</organism>
<keyword evidence="5" id="KW-1185">Reference proteome</keyword>
<keyword evidence="2 4" id="KW-0378">Hydrolase</keyword>
<evidence type="ECO:0000313" key="4">
    <source>
        <dbReference type="EMBL" id="SPX62847.1"/>
    </source>
</evidence>
<dbReference type="AlphaFoldDB" id="A0A0W0U9J7"/>
<comment type="similarity">
    <text evidence="1">Belongs to the peptidase S13 family.</text>
</comment>
<dbReference type="EMBL" id="UASS01000040">
    <property type="protein sequence ID" value="SPX62847.1"/>
    <property type="molecule type" value="Genomic_DNA"/>
</dbReference>
<dbReference type="PANTHER" id="PTHR30023:SF0">
    <property type="entry name" value="PENICILLIN-SENSITIVE CARBOXYPEPTIDASE A"/>
    <property type="match status" value="1"/>
</dbReference>
<reference evidence="3 5" key="1">
    <citation type="submission" date="2015-11" db="EMBL/GenBank/DDBJ databases">
        <title>Genomic analysis of 38 Legionella species identifies large and diverse effector repertoires.</title>
        <authorList>
            <person name="Burstein D."/>
            <person name="Amaro F."/>
            <person name="Zusman T."/>
            <person name="Lifshitz Z."/>
            <person name="Cohen O."/>
            <person name="Gilbert J.A."/>
            <person name="Pupko T."/>
            <person name="Shuman H.A."/>
            <person name="Segal G."/>
        </authorList>
    </citation>
    <scope>NUCLEOTIDE SEQUENCE [LARGE SCALE GENOMIC DNA]</scope>
    <source>
        <strain evidence="3 5">WO-44C</strain>
    </source>
</reference>
<dbReference type="Pfam" id="PF02113">
    <property type="entry name" value="Peptidase_S13"/>
    <property type="match status" value="1"/>
</dbReference>
<dbReference type="Gene3D" id="3.50.80.20">
    <property type="entry name" value="D-Ala-D-Ala carboxypeptidase C, peptidase S13"/>
    <property type="match status" value="1"/>
</dbReference>
<evidence type="ECO:0000256" key="2">
    <source>
        <dbReference type="ARBA" id="ARBA00022801"/>
    </source>
</evidence>
<dbReference type="InterPro" id="IPR012338">
    <property type="entry name" value="Beta-lactam/transpept-like"/>
</dbReference>
<sequence length="637" mass="69514">MKFHKLLTLITVLLFPMLSLAEKPGFIIKAITKTPKFIIDKQIIQTKYMVLNNTASPLIHNRLVPFSSGIQQITTGKGTCQSTFDLDPGASCTLILEINAATMKNNTIQGGPKVCQTSAQSTHCSVISSQDEISIRRNEDIEAILNKPLYKNSTWGLQVIEQETGDLLINLRPHDNFYIGSIRKLFSIGELLNQLGADYKFHTPVNYQGTIDSKGVLTGNLILVASGDLTMGGRTLPNDTIALSNFDHNEANSLGNAILTSPDPLAGYKKLAKQVYDFGIRRINGNVIIDDRLFTPFNFRNEFNVSAIFVNDDVVDVTINPGSVGNFASVNWRPVSEAFTILSDLKTTAAGTQETYKLSPQFPACIGKKPCEGQINGNIPVNFLPPLTEKLPLVQTFRIVEPGNYARTVFIEALKQAGITVNAPVVGINPTPASGTYIPITSLISLPYSEYAKFILKVSYNIGADTSLVLFGLTQNVKNMADALLVEKSLLTSQYHLPAKEFYFIDGSGGGQTTATNFVVTKWLQIMSTLPVFQAYFDALPILGIDGSLATVTEFQKNPSLKGATGKVRAKTGTYAEGTSQGLMLKGQGFAGYITTKSGRKLIYQLVVNNVPLQTVDEILNVFEDEGTLSAILWRDL</sequence>
<keyword evidence="3" id="KW-0645">Protease</keyword>